<sequence>MSAIRRNGNRASTRNNVSSPYRRSAPKKSGWSLTGLLSYLNPLRSRPTTGNEPEESSSEDESSESEAYASHSEAAQNLSARGRQMASTSHQVNNAGVHPIQQRTTSLRPPASRGGLTDANPISTQFTENSTPEQNLRIASDFLRENLDRQMTRVELEGVLSLIDKSKPVERPEPFRFSSTVPSTPPRGNSPLLPNGTGNPFDMSVKSPPQATTKLLSRNPNGIYRWQGGGSAKANRSRNRYTSPAFGPTAPSSSRIVLKSTGEMSRNDSKRRRVDEPQTSTASSGSSGSGINGLSVPRSPAPEPTPGRVSHAQSLPPPQPPTTPTKSTGPSSSRLRLSVPPKPTTPAIPSPLRNAWSNNSPDASPPQPTRQTKQTKAANFMTELIKEATPPKKPDVSNPYQTASPVIRAGVVKPRPKRPRAVEKKPEKKPEPPQTKEPKEEIQDLEKEYPPQAILEATRPKGSKRSRPPVHLEQASTSSSQKSHEEVAPSDASEPEEAGPVSKKSKPTLEGLGRSSVIGKPQQPAVNGRDATTKESNDVEMPESPPKPVERQKSPPPAQSASVPSLFTRPTSPTSPSTGRTLGSFKPTAPKEPSKLRFSYQPEPSTSVTTSRLTSIFPPAAPATTTTTPEVPLFQQPTDQDKVAKETLDPKQVALAKPVTSLPSYTFPTIIPNPTSLNHLPAISKVKGLPKTSLPTYDFKASSSSGPSSASTSAPVKAFNWAAAGMKPPAKGAWNCSVCMLDNTADAIDKCNFCDEPRPSSSVAKPPPAAAAAPSAVPKTFDWTGAGMKPPSTSADGGWTCSTCLGPNPATATVRCLACEEPKPGSNPDPKPADPTPPALFAPPTAPVVQFNYAAAGMKVPSIPADRWTCSLCGITNPNSETKCSTCETPR</sequence>
<proteinExistence type="predicted"/>
<accession>A0ACD3BAA6</accession>
<evidence type="ECO:0000313" key="1">
    <source>
        <dbReference type="EMBL" id="TFK74949.1"/>
    </source>
</evidence>
<protein>
    <submittedName>
        <fullName evidence="1">Uncharacterized protein</fullName>
    </submittedName>
</protein>
<dbReference type="Proteomes" id="UP000308600">
    <property type="component" value="Unassembled WGS sequence"/>
</dbReference>
<dbReference type="EMBL" id="ML208265">
    <property type="protein sequence ID" value="TFK74949.1"/>
    <property type="molecule type" value="Genomic_DNA"/>
</dbReference>
<gene>
    <name evidence="1" type="ORF">BDN72DRAFT_955300</name>
</gene>
<name>A0ACD3BAA6_9AGAR</name>
<keyword evidence="2" id="KW-1185">Reference proteome</keyword>
<reference evidence="1 2" key="1">
    <citation type="journal article" date="2019" name="Nat. Ecol. Evol.">
        <title>Megaphylogeny resolves global patterns of mushroom evolution.</title>
        <authorList>
            <person name="Varga T."/>
            <person name="Krizsan K."/>
            <person name="Foldi C."/>
            <person name="Dima B."/>
            <person name="Sanchez-Garcia M."/>
            <person name="Sanchez-Ramirez S."/>
            <person name="Szollosi G.J."/>
            <person name="Szarkandi J.G."/>
            <person name="Papp V."/>
            <person name="Albert L."/>
            <person name="Andreopoulos W."/>
            <person name="Angelini C."/>
            <person name="Antonin V."/>
            <person name="Barry K.W."/>
            <person name="Bougher N.L."/>
            <person name="Buchanan P."/>
            <person name="Buyck B."/>
            <person name="Bense V."/>
            <person name="Catcheside P."/>
            <person name="Chovatia M."/>
            <person name="Cooper J."/>
            <person name="Damon W."/>
            <person name="Desjardin D."/>
            <person name="Finy P."/>
            <person name="Geml J."/>
            <person name="Haridas S."/>
            <person name="Hughes K."/>
            <person name="Justo A."/>
            <person name="Karasinski D."/>
            <person name="Kautmanova I."/>
            <person name="Kiss B."/>
            <person name="Kocsube S."/>
            <person name="Kotiranta H."/>
            <person name="LaButti K.M."/>
            <person name="Lechner B.E."/>
            <person name="Liimatainen K."/>
            <person name="Lipzen A."/>
            <person name="Lukacs Z."/>
            <person name="Mihaltcheva S."/>
            <person name="Morgado L.N."/>
            <person name="Niskanen T."/>
            <person name="Noordeloos M.E."/>
            <person name="Ohm R.A."/>
            <person name="Ortiz-Santana B."/>
            <person name="Ovrebo C."/>
            <person name="Racz N."/>
            <person name="Riley R."/>
            <person name="Savchenko A."/>
            <person name="Shiryaev A."/>
            <person name="Soop K."/>
            <person name="Spirin V."/>
            <person name="Szebenyi C."/>
            <person name="Tomsovsky M."/>
            <person name="Tulloss R.E."/>
            <person name="Uehling J."/>
            <person name="Grigoriev I.V."/>
            <person name="Vagvolgyi C."/>
            <person name="Papp T."/>
            <person name="Martin F.M."/>
            <person name="Miettinen O."/>
            <person name="Hibbett D.S."/>
            <person name="Nagy L.G."/>
        </authorList>
    </citation>
    <scope>NUCLEOTIDE SEQUENCE [LARGE SCALE GENOMIC DNA]</scope>
    <source>
        <strain evidence="1 2">NL-1719</strain>
    </source>
</reference>
<organism evidence="1 2">
    <name type="scientific">Pluteus cervinus</name>
    <dbReference type="NCBI Taxonomy" id="181527"/>
    <lineage>
        <taxon>Eukaryota</taxon>
        <taxon>Fungi</taxon>
        <taxon>Dikarya</taxon>
        <taxon>Basidiomycota</taxon>
        <taxon>Agaricomycotina</taxon>
        <taxon>Agaricomycetes</taxon>
        <taxon>Agaricomycetidae</taxon>
        <taxon>Agaricales</taxon>
        <taxon>Pluteineae</taxon>
        <taxon>Pluteaceae</taxon>
        <taxon>Pluteus</taxon>
    </lineage>
</organism>
<evidence type="ECO:0000313" key="2">
    <source>
        <dbReference type="Proteomes" id="UP000308600"/>
    </source>
</evidence>